<evidence type="ECO:0000256" key="1">
    <source>
        <dbReference type="ARBA" id="ARBA00022722"/>
    </source>
</evidence>
<dbReference type="InterPro" id="IPR020045">
    <property type="entry name" value="DNA_polI_H3TH"/>
</dbReference>
<keyword evidence="2" id="KW-0378">Hydrolase</keyword>
<sequence length="292" mass="32063">MQVHLVDGTYELYRQHFGQATRHSDPPPFAGTIGVLTSTIQLLQDGATHLGVATDHVIESFRNDLYDGYKTSEGMEPVLLEQIPILEDALRAMGVTVWAMEKYEADDALASAAAVACEDRTVHKVLILTPDKDLGQCVQGKRVVQFDRRNNIMIDEAAVIEKFGVGPSSIIDYLALVGDTADGFPGLQGWGAKSASTVLAKYQLIDNIPDDHNQWIADGVTVRSAEKLATTLRDNRKDAALFKQLATLITDVPVGDVDDWLWRGPTDRFESVANSLGAPQLIKRIKNSFRSD</sequence>
<dbReference type="InterPro" id="IPR002421">
    <property type="entry name" value="5-3_exonuclease"/>
</dbReference>
<dbReference type="GO" id="GO:0008409">
    <property type="term" value="F:5'-3' exonuclease activity"/>
    <property type="evidence" value="ECO:0007669"/>
    <property type="project" value="InterPro"/>
</dbReference>
<dbReference type="PANTHER" id="PTHR42646:SF2">
    <property type="entry name" value="5'-3' EXONUCLEASE FAMILY PROTEIN"/>
    <property type="match status" value="1"/>
</dbReference>
<dbReference type="EMBL" id="CAFAAG010000001">
    <property type="protein sequence ID" value="CAB4782952.1"/>
    <property type="molecule type" value="Genomic_DNA"/>
</dbReference>
<evidence type="ECO:0000256" key="2">
    <source>
        <dbReference type="ARBA" id="ARBA00022801"/>
    </source>
</evidence>
<dbReference type="PANTHER" id="PTHR42646">
    <property type="entry name" value="FLAP ENDONUCLEASE XNI"/>
    <property type="match status" value="1"/>
</dbReference>
<evidence type="ECO:0000256" key="3">
    <source>
        <dbReference type="ARBA" id="ARBA00023125"/>
    </source>
</evidence>
<dbReference type="Pfam" id="PF01367">
    <property type="entry name" value="5_3_exonuc"/>
    <property type="match status" value="1"/>
</dbReference>
<dbReference type="CDD" id="cd09898">
    <property type="entry name" value="H3TH_53EXO"/>
    <property type="match status" value="1"/>
</dbReference>
<dbReference type="InterPro" id="IPR020046">
    <property type="entry name" value="5-3_exonucl_a-hlix_arch_N"/>
</dbReference>
<dbReference type="Pfam" id="PF02739">
    <property type="entry name" value="5_3_exonuc_N"/>
    <property type="match status" value="1"/>
</dbReference>
<dbReference type="InterPro" id="IPR036279">
    <property type="entry name" value="5-3_exonuclease_C_sf"/>
</dbReference>
<evidence type="ECO:0000313" key="5">
    <source>
        <dbReference type="EMBL" id="CAB4782952.1"/>
    </source>
</evidence>
<dbReference type="SMART" id="SM00475">
    <property type="entry name" value="53EXOc"/>
    <property type="match status" value="1"/>
</dbReference>
<dbReference type="InterPro" id="IPR029060">
    <property type="entry name" value="PIN-like_dom_sf"/>
</dbReference>
<protein>
    <submittedName>
        <fullName evidence="5">Unannotated protein</fullName>
    </submittedName>
</protein>
<accession>A0A6J6WCS7</accession>
<dbReference type="GO" id="GO:0003677">
    <property type="term" value="F:DNA binding"/>
    <property type="evidence" value="ECO:0007669"/>
    <property type="project" value="UniProtKB-KW"/>
</dbReference>
<gene>
    <name evidence="5" type="ORF">UFOPK2975_00022</name>
</gene>
<name>A0A6J6WCS7_9ZZZZ</name>
<dbReference type="GO" id="GO:0033567">
    <property type="term" value="P:DNA replication, Okazaki fragment processing"/>
    <property type="evidence" value="ECO:0007669"/>
    <property type="project" value="InterPro"/>
</dbReference>
<dbReference type="SMART" id="SM00279">
    <property type="entry name" value="HhH2"/>
    <property type="match status" value="1"/>
</dbReference>
<evidence type="ECO:0000259" key="4">
    <source>
        <dbReference type="SMART" id="SM00475"/>
    </source>
</evidence>
<keyword evidence="1" id="KW-0540">Nuclease</keyword>
<dbReference type="SUPFAM" id="SSF47807">
    <property type="entry name" value="5' to 3' exonuclease, C-terminal subdomain"/>
    <property type="match status" value="1"/>
</dbReference>
<reference evidence="5" key="1">
    <citation type="submission" date="2020-05" db="EMBL/GenBank/DDBJ databases">
        <authorList>
            <person name="Chiriac C."/>
            <person name="Salcher M."/>
            <person name="Ghai R."/>
            <person name="Kavagutti S V."/>
        </authorList>
    </citation>
    <scope>NUCLEOTIDE SEQUENCE</scope>
</reference>
<dbReference type="InterPro" id="IPR038969">
    <property type="entry name" value="FEN"/>
</dbReference>
<dbReference type="SUPFAM" id="SSF88723">
    <property type="entry name" value="PIN domain-like"/>
    <property type="match status" value="1"/>
</dbReference>
<feature type="domain" description="5'-3' exonuclease" evidence="4">
    <location>
        <begin position="1"/>
        <end position="263"/>
    </location>
</feature>
<dbReference type="InterPro" id="IPR008918">
    <property type="entry name" value="HhH2"/>
</dbReference>
<dbReference type="Gene3D" id="1.10.150.20">
    <property type="entry name" value="5' to 3' exonuclease, C-terminal subdomain"/>
    <property type="match status" value="1"/>
</dbReference>
<organism evidence="5">
    <name type="scientific">freshwater metagenome</name>
    <dbReference type="NCBI Taxonomy" id="449393"/>
    <lineage>
        <taxon>unclassified sequences</taxon>
        <taxon>metagenomes</taxon>
        <taxon>ecological metagenomes</taxon>
    </lineage>
</organism>
<proteinExistence type="predicted"/>
<keyword evidence="3" id="KW-0238">DNA-binding</keyword>
<dbReference type="Gene3D" id="3.40.50.1010">
    <property type="entry name" value="5'-nuclease"/>
    <property type="match status" value="1"/>
</dbReference>
<dbReference type="AlphaFoldDB" id="A0A6J6WCS7"/>
<dbReference type="GO" id="GO:0017108">
    <property type="term" value="F:5'-flap endonuclease activity"/>
    <property type="evidence" value="ECO:0007669"/>
    <property type="project" value="InterPro"/>
</dbReference>